<feature type="region of interest" description="Disordered" evidence="1">
    <location>
        <begin position="88"/>
        <end position="117"/>
    </location>
</feature>
<organism evidence="3 4">
    <name type="scientific">Pendulispora rubella</name>
    <dbReference type="NCBI Taxonomy" id="2741070"/>
    <lineage>
        <taxon>Bacteria</taxon>
        <taxon>Pseudomonadati</taxon>
        <taxon>Myxococcota</taxon>
        <taxon>Myxococcia</taxon>
        <taxon>Myxococcales</taxon>
        <taxon>Sorangiineae</taxon>
        <taxon>Pendulisporaceae</taxon>
        <taxon>Pendulispora</taxon>
    </lineage>
</organism>
<evidence type="ECO:0000313" key="4">
    <source>
        <dbReference type="Proteomes" id="UP001374803"/>
    </source>
</evidence>
<feature type="region of interest" description="Disordered" evidence="1">
    <location>
        <begin position="225"/>
        <end position="271"/>
    </location>
</feature>
<dbReference type="RefSeq" id="WP_394830296.1">
    <property type="nucleotide sequence ID" value="NZ_CP089929.1"/>
</dbReference>
<keyword evidence="2" id="KW-0732">Signal</keyword>
<evidence type="ECO:0000313" key="3">
    <source>
        <dbReference type="EMBL" id="WXB00695.1"/>
    </source>
</evidence>
<dbReference type="Proteomes" id="UP001374803">
    <property type="component" value="Chromosome"/>
</dbReference>
<keyword evidence="4" id="KW-1185">Reference proteome</keyword>
<reference evidence="3" key="1">
    <citation type="submission" date="2021-12" db="EMBL/GenBank/DDBJ databases">
        <title>Discovery of the Pendulisporaceae a myxobacterial family with distinct sporulation behavior and unique specialized metabolism.</title>
        <authorList>
            <person name="Garcia R."/>
            <person name="Popoff A."/>
            <person name="Bader C.D."/>
            <person name="Loehr J."/>
            <person name="Walesch S."/>
            <person name="Walt C."/>
            <person name="Boldt J."/>
            <person name="Bunk B."/>
            <person name="Haeckl F.J.F.P.J."/>
            <person name="Gunesch A.P."/>
            <person name="Birkelbach J."/>
            <person name="Nuebel U."/>
            <person name="Pietschmann T."/>
            <person name="Bach T."/>
            <person name="Mueller R."/>
        </authorList>
    </citation>
    <scope>NUCLEOTIDE SEQUENCE</scope>
    <source>
        <strain evidence="3">MSr11367</strain>
    </source>
</reference>
<evidence type="ECO:0000256" key="1">
    <source>
        <dbReference type="SAM" id="MobiDB-lite"/>
    </source>
</evidence>
<gene>
    <name evidence="3" type="ORF">LVJ94_27690</name>
</gene>
<feature type="compositionally biased region" description="Gly residues" evidence="1">
    <location>
        <begin position="246"/>
        <end position="258"/>
    </location>
</feature>
<dbReference type="EMBL" id="CP089983">
    <property type="protein sequence ID" value="WXB00695.1"/>
    <property type="molecule type" value="Genomic_DNA"/>
</dbReference>
<evidence type="ECO:0008006" key="5">
    <source>
        <dbReference type="Google" id="ProtNLM"/>
    </source>
</evidence>
<feature type="chain" id="PRO_5046842743" description="Cell wall protein" evidence="2">
    <location>
        <begin position="17"/>
        <end position="338"/>
    </location>
</feature>
<feature type="signal peptide" evidence="2">
    <location>
        <begin position="1"/>
        <end position="16"/>
    </location>
</feature>
<evidence type="ECO:0000256" key="2">
    <source>
        <dbReference type="SAM" id="SignalP"/>
    </source>
</evidence>
<protein>
    <recommendedName>
        <fullName evidence="5">Cell wall protein</fullName>
    </recommendedName>
</protein>
<sequence>MKHLKLAVVASTAAGAALLACGGLSDPSRQEGSLSLSGSLSGTALPNGAHVALVWRSGASGNVTIAADAPVVNGQYSLTVETPPDGYFFTDDDDGTDAGPPPTGSSPGDLGLGTQGESVGGQVTDPLSRAVAGFLVYVDKNGDDELDADDTILGGDRELSLTYFRGGASLSYEKLRDKTGALPHAGFNLGWTEGWLQFDNADLTLSSKAELPGIVCGGGLGPRPFPDAGTFDSGTGTFDAGRFDSGTGGQDSGGGTGSGYPDPNDPRLHCRADGRSYSYDPICQTVPRTLCSLHPAAQCEGVYGSGIPTGFPIPVGWPCPIPGEDAGAPPQGGGSGAP</sequence>
<proteinExistence type="predicted"/>
<name>A0ABZ2KQ91_9BACT</name>
<accession>A0ABZ2KQ91</accession>
<dbReference type="PROSITE" id="PS51257">
    <property type="entry name" value="PROKAR_LIPOPROTEIN"/>
    <property type="match status" value="1"/>
</dbReference>